<organism evidence="2">
    <name type="scientific">Anthurium amnicola</name>
    <dbReference type="NCBI Taxonomy" id="1678845"/>
    <lineage>
        <taxon>Eukaryota</taxon>
        <taxon>Viridiplantae</taxon>
        <taxon>Streptophyta</taxon>
        <taxon>Embryophyta</taxon>
        <taxon>Tracheophyta</taxon>
        <taxon>Spermatophyta</taxon>
        <taxon>Magnoliopsida</taxon>
        <taxon>Liliopsida</taxon>
        <taxon>Araceae</taxon>
        <taxon>Pothoideae</taxon>
        <taxon>Potheae</taxon>
        <taxon>Anthurium</taxon>
    </lineage>
</organism>
<dbReference type="PANTHER" id="PTHR45376:SF1">
    <property type="entry name" value="CHAPERONE DNAJ-DOMAIN SUPERFAMILY PROTEIN-RELATED"/>
    <property type="match status" value="1"/>
</dbReference>
<dbReference type="InterPro" id="IPR001623">
    <property type="entry name" value="DnaJ_domain"/>
</dbReference>
<feature type="domain" description="J" evidence="1">
    <location>
        <begin position="203"/>
        <end position="264"/>
    </location>
</feature>
<reference evidence="2" key="1">
    <citation type="submission" date="2015-07" db="EMBL/GenBank/DDBJ databases">
        <title>Transcriptome Assembly of Anthurium amnicola.</title>
        <authorList>
            <person name="Suzuki J."/>
        </authorList>
    </citation>
    <scope>NUCLEOTIDE SEQUENCE</scope>
</reference>
<proteinExistence type="predicted"/>
<name>A0A1D1YBP8_9ARAE</name>
<dbReference type="Gene3D" id="1.10.287.110">
    <property type="entry name" value="DnaJ domain"/>
    <property type="match status" value="1"/>
</dbReference>
<dbReference type="SMART" id="SM00271">
    <property type="entry name" value="DnaJ"/>
    <property type="match status" value="1"/>
</dbReference>
<dbReference type="PANTHER" id="PTHR45376">
    <property type="entry name" value="CHAPERONE DNAJ-DOMAIN SUPERFAMILY PROTEIN-RELATED"/>
    <property type="match status" value="1"/>
</dbReference>
<protein>
    <submittedName>
        <fullName evidence="2">DnaJ subfamily B member 8</fullName>
    </submittedName>
</protein>
<dbReference type="SUPFAM" id="SSF46565">
    <property type="entry name" value="Chaperone J-domain"/>
    <property type="match status" value="1"/>
</dbReference>
<dbReference type="EMBL" id="GDJX01015874">
    <property type="protein sequence ID" value="JAT52062.1"/>
    <property type="molecule type" value="Transcribed_RNA"/>
</dbReference>
<dbReference type="InterPro" id="IPR036869">
    <property type="entry name" value="J_dom_sf"/>
</dbReference>
<evidence type="ECO:0000259" key="1">
    <source>
        <dbReference type="PROSITE" id="PS50076"/>
    </source>
</evidence>
<gene>
    <name evidence="2" type="primary">DNAJB8_1</name>
    <name evidence="3" type="synonym">DNAJB8_2</name>
    <name evidence="3" type="ORF">g.123678</name>
    <name evidence="2" type="ORF">g.123685</name>
</gene>
<evidence type="ECO:0000313" key="2">
    <source>
        <dbReference type="EMBL" id="JAT52062.1"/>
    </source>
</evidence>
<accession>A0A1D1YBP8</accession>
<dbReference type="AlphaFoldDB" id="A0A1D1YBP8"/>
<sequence length="266" mass="30900">MNRALRTPFMGHQPASALSSGTAASLFHSTPVLDRRRRTQWDTASSPFGHSSKRLNNYTKRFRRMEAKQALLRNVSMYAEYLFQSWKYDDDRGASNDSSWYKKQYWAKAAKRNGFDSQDSQWDTYRNRRKGRYEFCFSDDEEVETIFQTASGGKRGFYWSFSSEEKFHWGGLFGYENQSGSSNWRYKSEYVEDDTSTVKDVTPERLALGLSTSGPLNREEVKKAYRACALRWHPDRHEGSSKVEAEEKFKLCSAAYESLCQKLAID</sequence>
<dbReference type="GO" id="GO:0005783">
    <property type="term" value="C:endoplasmic reticulum"/>
    <property type="evidence" value="ECO:0007669"/>
    <property type="project" value="UniProtKB-ARBA"/>
</dbReference>
<dbReference type="PROSITE" id="PS50076">
    <property type="entry name" value="DNAJ_2"/>
    <property type="match status" value="1"/>
</dbReference>
<dbReference type="CDD" id="cd06257">
    <property type="entry name" value="DnaJ"/>
    <property type="match status" value="1"/>
</dbReference>
<dbReference type="Pfam" id="PF00226">
    <property type="entry name" value="DnaJ"/>
    <property type="match status" value="1"/>
</dbReference>
<dbReference type="PRINTS" id="PR00625">
    <property type="entry name" value="JDOMAIN"/>
</dbReference>
<dbReference type="EMBL" id="GDJX01013247">
    <property type="protein sequence ID" value="JAT54689.1"/>
    <property type="molecule type" value="Transcribed_RNA"/>
</dbReference>
<evidence type="ECO:0000313" key="3">
    <source>
        <dbReference type="EMBL" id="JAT54689.1"/>
    </source>
</evidence>